<evidence type="ECO:0000313" key="2">
    <source>
        <dbReference type="EMBL" id="CAA9239369.1"/>
    </source>
</evidence>
<gene>
    <name evidence="2" type="ORF">AVDCRST_MAG57-1392</name>
</gene>
<sequence length="121" mass="12207">RRGVGRRARAQGTGSGLAGGSGGHRREAGLAQGDRRAAGNGRQPGADQGAGLVRQPHRMVLDPAGRATPAGGGAGRRAPLPGEQLFDGDGLGGRLGLTRPADAPGDAAATRVVPRRLFPHR</sequence>
<proteinExistence type="predicted"/>
<reference evidence="2" key="1">
    <citation type="submission" date="2020-02" db="EMBL/GenBank/DDBJ databases">
        <authorList>
            <person name="Meier V. D."/>
        </authorList>
    </citation>
    <scope>NUCLEOTIDE SEQUENCE</scope>
    <source>
        <strain evidence="2">AVDCRST_MAG57</strain>
    </source>
</reference>
<protein>
    <submittedName>
        <fullName evidence="2">Uncharacterized protein</fullName>
    </submittedName>
</protein>
<feature type="non-terminal residue" evidence="2">
    <location>
        <position position="1"/>
    </location>
</feature>
<accession>A0A6J4I3H6</accession>
<evidence type="ECO:0000256" key="1">
    <source>
        <dbReference type="SAM" id="MobiDB-lite"/>
    </source>
</evidence>
<dbReference type="AlphaFoldDB" id="A0A6J4I3H6"/>
<feature type="compositionally biased region" description="Basic and acidic residues" evidence="1">
    <location>
        <begin position="24"/>
        <end position="37"/>
    </location>
</feature>
<name>A0A6J4I3H6_9ACTN</name>
<feature type="region of interest" description="Disordered" evidence="1">
    <location>
        <begin position="1"/>
        <end position="121"/>
    </location>
</feature>
<organism evidence="2">
    <name type="scientific">uncultured Blastococcus sp</name>
    <dbReference type="NCBI Taxonomy" id="217144"/>
    <lineage>
        <taxon>Bacteria</taxon>
        <taxon>Bacillati</taxon>
        <taxon>Actinomycetota</taxon>
        <taxon>Actinomycetes</taxon>
        <taxon>Geodermatophilales</taxon>
        <taxon>Geodermatophilaceae</taxon>
        <taxon>Blastococcus</taxon>
        <taxon>environmental samples</taxon>
    </lineage>
</organism>
<feature type="compositionally biased region" description="Gly residues" evidence="1">
    <location>
        <begin position="13"/>
        <end position="22"/>
    </location>
</feature>
<dbReference type="EMBL" id="CADCTI010000127">
    <property type="protein sequence ID" value="CAA9239369.1"/>
    <property type="molecule type" value="Genomic_DNA"/>
</dbReference>